<feature type="compositionally biased region" description="Low complexity" evidence="1">
    <location>
        <begin position="450"/>
        <end position="459"/>
    </location>
</feature>
<feature type="compositionally biased region" description="Basic residues" evidence="1">
    <location>
        <begin position="80"/>
        <end position="91"/>
    </location>
</feature>
<accession>A0ABT3E1Z9</accession>
<feature type="compositionally biased region" description="Low complexity" evidence="1">
    <location>
        <begin position="135"/>
        <end position="149"/>
    </location>
</feature>
<proteinExistence type="predicted"/>
<evidence type="ECO:0000256" key="1">
    <source>
        <dbReference type="SAM" id="MobiDB-lite"/>
    </source>
</evidence>
<name>A0ABT3E1Z9_9XANT</name>
<evidence type="ECO:0000313" key="2">
    <source>
        <dbReference type="EMBL" id="MCW0401795.1"/>
    </source>
</evidence>
<gene>
    <name evidence="2" type="ORF">NB700_004351</name>
</gene>
<feature type="region of interest" description="Disordered" evidence="1">
    <location>
        <begin position="252"/>
        <end position="466"/>
    </location>
</feature>
<organism evidence="2 3">
    <name type="scientific">Xanthomonas sacchari</name>
    <dbReference type="NCBI Taxonomy" id="56458"/>
    <lineage>
        <taxon>Bacteria</taxon>
        <taxon>Pseudomonadati</taxon>
        <taxon>Pseudomonadota</taxon>
        <taxon>Gammaproteobacteria</taxon>
        <taxon>Lysobacterales</taxon>
        <taxon>Lysobacteraceae</taxon>
        <taxon>Xanthomonas</taxon>
    </lineage>
</organism>
<dbReference type="EMBL" id="JANFWR010000081">
    <property type="protein sequence ID" value="MCW0401795.1"/>
    <property type="molecule type" value="Genomic_DNA"/>
</dbReference>
<feature type="compositionally biased region" description="Low complexity" evidence="1">
    <location>
        <begin position="159"/>
        <end position="177"/>
    </location>
</feature>
<dbReference type="Proteomes" id="UP001320843">
    <property type="component" value="Unassembled WGS sequence"/>
</dbReference>
<feature type="compositionally biased region" description="Basic residues" evidence="1">
    <location>
        <begin position="279"/>
        <end position="293"/>
    </location>
</feature>
<evidence type="ECO:0000313" key="3">
    <source>
        <dbReference type="Proteomes" id="UP001320843"/>
    </source>
</evidence>
<reference evidence="2 3" key="1">
    <citation type="submission" date="2022-06" db="EMBL/GenBank/DDBJ databases">
        <title>Dynamics of rice microbiomes reveals core vertical transmitted seed endophytes.</title>
        <authorList>
            <person name="Liao K."/>
            <person name="Zhang X."/>
        </authorList>
    </citation>
    <scope>NUCLEOTIDE SEQUENCE [LARGE SCALE GENOMIC DNA]</scope>
    <source>
        <strain evidence="2 3">YT10-10-1</strain>
    </source>
</reference>
<feature type="compositionally biased region" description="Basic residues" evidence="1">
    <location>
        <begin position="374"/>
        <end position="387"/>
    </location>
</feature>
<feature type="compositionally biased region" description="Low complexity" evidence="1">
    <location>
        <begin position="185"/>
        <end position="194"/>
    </location>
</feature>
<protein>
    <submittedName>
        <fullName evidence="2">Uncharacterized protein</fullName>
    </submittedName>
</protein>
<comment type="caution">
    <text evidence="2">The sequence shown here is derived from an EMBL/GenBank/DDBJ whole genome shotgun (WGS) entry which is preliminary data.</text>
</comment>
<keyword evidence="3" id="KW-1185">Reference proteome</keyword>
<feature type="compositionally biased region" description="Basic and acidic residues" evidence="1">
    <location>
        <begin position="58"/>
        <end position="73"/>
    </location>
</feature>
<feature type="compositionally biased region" description="Basic and acidic residues" evidence="1">
    <location>
        <begin position="415"/>
        <end position="443"/>
    </location>
</feature>
<feature type="region of interest" description="Disordered" evidence="1">
    <location>
        <begin position="43"/>
        <end position="218"/>
    </location>
</feature>
<feature type="compositionally biased region" description="Basic residues" evidence="1">
    <location>
        <begin position="395"/>
        <end position="411"/>
    </location>
</feature>
<sequence>MRLAGPGGRRIAVNWGIARRSQGIPPVARPGMEDASVRRCRDRCKPRPYASGGVASRRWNDERQTADRCDFFRVRTAARAARRPRKRRLHPLHPDPGADPAGGPSRPRRGRPGPDRYRQDPGVPGGGDEPPAQPPGAGRPQAGGSARADPGPDPRAGDPDPQGRGQVRLRTGPALRPGLRRRGLRQAARTAAAGRGRDHRHPRPPDRLRQAAQGGVAARLRDLRARRSRPHVRPGLHQGHPLPAAAHARARYPPDPAVLGHPQPPRAGAGLRAHERAGKARRRDREHHRRARAPAHLLPLRRGEADPAAGPAVAQRGCADHGVRQHQGVRRARGAGAGAQRLPGRRAVRRRAAEKARDPAQPLPEGSAGDPGGHRRGRARPAHRRGQVRLQLRPAVRRRGLRAPHRPHRAAGRGGRRDQLRLRALRDEPAGHRGLHRAEDPGRAGHRRAAGGAAAHPARTGGGRGR</sequence>